<dbReference type="AlphaFoldDB" id="H0GZ18"/>
<feature type="compositionally biased region" description="Basic and acidic residues" evidence="1">
    <location>
        <begin position="236"/>
        <end position="260"/>
    </location>
</feature>
<feature type="compositionally biased region" description="Low complexity" evidence="1">
    <location>
        <begin position="266"/>
        <end position="279"/>
    </location>
</feature>
<comment type="caution">
    <text evidence="2">The sequence shown here is derived from an EMBL/GenBank/DDBJ whole genome shotgun (WGS) entry which is preliminary data.</text>
</comment>
<dbReference type="EMBL" id="AGVY01000323">
    <property type="protein sequence ID" value="EHN00960.1"/>
    <property type="molecule type" value="Genomic_DNA"/>
</dbReference>
<dbReference type="PhylomeDB" id="H0GZ18"/>
<evidence type="ECO:0000256" key="1">
    <source>
        <dbReference type="SAM" id="MobiDB-lite"/>
    </source>
</evidence>
<name>H0GZ18_SACCK</name>
<proteinExistence type="predicted"/>
<gene>
    <name evidence="2" type="ORF">VIN7_9038</name>
</gene>
<protein>
    <submittedName>
        <fullName evidence="2">YML037C-like protein</fullName>
    </submittedName>
</protein>
<accession>H0GZ18</accession>
<evidence type="ECO:0000313" key="2">
    <source>
        <dbReference type="EMBL" id="EHN00960.1"/>
    </source>
</evidence>
<sequence length="340" mass="37927">MDENKLIDQLLGKEYEPQDDPDEVKNEDVSLYGLLDEVANGRRLMNCLFHSSMQEGKKVGTDKLARKCRQILRVWTDEEKTITMNSGVLQLDGPVLFSWSHNSAPISTQETANAALPKDSMHKENDKANVTTTRQLFDIASAEIDKCIAPNSKSWMGGKCFGENEPSGTESNKHSSAWANSDFKVDPLQKFIVKELPKTKKKPDDDQAKKIKSKRKSFFGFWSHSGTKSSSKKKSEKSMEVKAEIHEETENTSRPPKEDNTLNDGNTTQSNQESTNNQQVKPTESEPPAVNDGCRDYDEFGGFEQASLHASDLLSSEPSIASIHSLKLGSFVPLQPKKKT</sequence>
<keyword evidence="3" id="KW-1185">Reference proteome</keyword>
<organism evidence="2 3">
    <name type="scientific">Saccharomyces cerevisiae x Saccharomyces kudriavzevii (strain VIN7)</name>
    <name type="common">Yeast</name>
    <dbReference type="NCBI Taxonomy" id="1095631"/>
    <lineage>
        <taxon>Eukaryota</taxon>
        <taxon>Fungi</taxon>
        <taxon>Dikarya</taxon>
        <taxon>Ascomycota</taxon>
        <taxon>Saccharomycotina</taxon>
        <taxon>Saccharomycetes</taxon>
        <taxon>Saccharomycetales</taxon>
        <taxon>Saccharomycetaceae</taxon>
        <taxon>Saccharomyces</taxon>
    </lineage>
</organism>
<dbReference type="HOGENOM" id="CLU_048593_0_0_1"/>
<dbReference type="Proteomes" id="UP000009009">
    <property type="component" value="Unassembled WGS sequence"/>
</dbReference>
<evidence type="ECO:0000313" key="3">
    <source>
        <dbReference type="Proteomes" id="UP000009009"/>
    </source>
</evidence>
<reference evidence="2 3" key="1">
    <citation type="journal article" date="2012" name="FEMS Yeast Res.">
        <title>The genome sequence of the wine yeast VIN7 reveals an allotriploid hybrid genome with Saccharomyces cerevisiae and Saccharomyces kudriavzevii origins.</title>
        <authorList>
            <person name="Borneman A.R."/>
            <person name="Desany B.A."/>
            <person name="Riches D."/>
            <person name="Affourtit J.P."/>
            <person name="Forgan A.H."/>
            <person name="Pretorius I.S."/>
            <person name="Egholm M."/>
            <person name="Chambers P.J."/>
        </authorList>
    </citation>
    <scope>NUCLEOTIDE SEQUENCE [LARGE SCALE GENOMIC DNA]</scope>
    <source>
        <strain evidence="2 3">VIN7</strain>
    </source>
</reference>
<dbReference type="OrthoDB" id="4036613at2759"/>
<feature type="region of interest" description="Disordered" evidence="1">
    <location>
        <begin position="224"/>
        <end position="298"/>
    </location>
</feature>